<organism evidence="1 2">
    <name type="scientific">Sessilibacter corallicola</name>
    <dbReference type="NCBI Taxonomy" id="2904075"/>
    <lineage>
        <taxon>Bacteria</taxon>
        <taxon>Pseudomonadati</taxon>
        <taxon>Pseudomonadota</taxon>
        <taxon>Gammaproteobacteria</taxon>
        <taxon>Cellvibrionales</taxon>
        <taxon>Cellvibrionaceae</taxon>
        <taxon>Sessilibacter</taxon>
    </lineage>
</organism>
<name>A0ABQ0AD89_9GAMM</name>
<keyword evidence="2" id="KW-1185">Reference proteome</keyword>
<evidence type="ECO:0000313" key="2">
    <source>
        <dbReference type="Proteomes" id="UP001465153"/>
    </source>
</evidence>
<accession>A0ABQ0AD89</accession>
<dbReference type="Proteomes" id="UP001465153">
    <property type="component" value="Unassembled WGS sequence"/>
</dbReference>
<reference evidence="1 2" key="1">
    <citation type="submission" date="2024-04" db="EMBL/GenBank/DDBJ databases">
        <title>Draft genome sequence of Sessilibacter corallicola NBRC 116591.</title>
        <authorList>
            <person name="Miyakawa T."/>
            <person name="Kusuya Y."/>
            <person name="Miura T."/>
        </authorList>
    </citation>
    <scope>NUCLEOTIDE SEQUENCE [LARGE SCALE GENOMIC DNA]</scope>
    <source>
        <strain evidence="1 2">KU-00831-HH</strain>
    </source>
</reference>
<sequence>MWPFNTAHAEDNKQNNAAGTALQECRVIKIDAERLQCYDSVAKQFAPPTYKGKLGSVTEPFTLETPHRIRYRSYGFIFVLYVLDSDNNIVQNLHLGGRGEDEYIIEVPGTYSLRIDGSAGWEIWLEPLENN</sequence>
<dbReference type="RefSeq" id="WP_353304081.1">
    <property type="nucleotide sequence ID" value="NZ_BAABWN010000013.1"/>
</dbReference>
<gene>
    <name evidence="1" type="ORF">NBRC116591_34130</name>
</gene>
<protein>
    <submittedName>
        <fullName evidence="1">Uncharacterized protein</fullName>
    </submittedName>
</protein>
<comment type="caution">
    <text evidence="1">The sequence shown here is derived from an EMBL/GenBank/DDBJ whole genome shotgun (WGS) entry which is preliminary data.</text>
</comment>
<evidence type="ECO:0000313" key="1">
    <source>
        <dbReference type="EMBL" id="GAA6169602.1"/>
    </source>
</evidence>
<proteinExistence type="predicted"/>
<dbReference type="EMBL" id="BAABWN010000013">
    <property type="protein sequence ID" value="GAA6169602.1"/>
    <property type="molecule type" value="Genomic_DNA"/>
</dbReference>